<keyword evidence="3" id="KW-0804">Transcription</keyword>
<dbReference type="GO" id="GO:0003700">
    <property type="term" value="F:DNA-binding transcription factor activity"/>
    <property type="evidence" value="ECO:0007669"/>
    <property type="project" value="InterPro"/>
</dbReference>
<dbReference type="SUPFAM" id="SSF46785">
    <property type="entry name" value="Winged helix' DNA-binding domain"/>
    <property type="match status" value="1"/>
</dbReference>
<evidence type="ECO:0000313" key="6">
    <source>
        <dbReference type="Proteomes" id="UP000578030"/>
    </source>
</evidence>
<dbReference type="SUPFAM" id="SSF48008">
    <property type="entry name" value="GntR ligand-binding domain-like"/>
    <property type="match status" value="1"/>
</dbReference>
<dbReference type="PRINTS" id="PR00035">
    <property type="entry name" value="HTHGNTR"/>
</dbReference>
<dbReference type="InterPro" id="IPR000524">
    <property type="entry name" value="Tscrpt_reg_HTH_GntR"/>
</dbReference>
<dbReference type="PROSITE" id="PS50949">
    <property type="entry name" value="HTH_GNTR"/>
    <property type="match status" value="1"/>
</dbReference>
<evidence type="ECO:0000259" key="4">
    <source>
        <dbReference type="PROSITE" id="PS50949"/>
    </source>
</evidence>
<dbReference type="Pfam" id="PF00392">
    <property type="entry name" value="GntR"/>
    <property type="match status" value="1"/>
</dbReference>
<keyword evidence="1" id="KW-0805">Transcription regulation</keyword>
<dbReference type="InterPro" id="IPR011711">
    <property type="entry name" value="GntR_C"/>
</dbReference>
<evidence type="ECO:0000256" key="2">
    <source>
        <dbReference type="ARBA" id="ARBA00023125"/>
    </source>
</evidence>
<dbReference type="Gene3D" id="1.20.120.530">
    <property type="entry name" value="GntR ligand-binding domain-like"/>
    <property type="match status" value="1"/>
</dbReference>
<protein>
    <submittedName>
        <fullName evidence="5">GntR family transcriptional regulator</fullName>
    </submittedName>
</protein>
<dbReference type="GO" id="GO:0003677">
    <property type="term" value="F:DNA binding"/>
    <property type="evidence" value="ECO:0007669"/>
    <property type="project" value="UniProtKB-KW"/>
</dbReference>
<dbReference type="SMART" id="SM00345">
    <property type="entry name" value="HTH_GNTR"/>
    <property type="match status" value="1"/>
</dbReference>
<dbReference type="AlphaFoldDB" id="A0A7W4K9W8"/>
<reference evidence="5 6" key="1">
    <citation type="submission" date="2020-04" db="EMBL/GenBank/DDBJ databases">
        <title>Description of novel Gluconacetobacter.</title>
        <authorList>
            <person name="Sombolestani A."/>
        </authorList>
    </citation>
    <scope>NUCLEOTIDE SEQUENCE [LARGE SCALE GENOMIC DNA]</scope>
    <source>
        <strain evidence="5 6">LMG 27802</strain>
    </source>
</reference>
<dbReference type="Pfam" id="PF07729">
    <property type="entry name" value="FCD"/>
    <property type="match status" value="1"/>
</dbReference>
<dbReference type="InterPro" id="IPR036390">
    <property type="entry name" value="WH_DNA-bd_sf"/>
</dbReference>
<dbReference type="PANTHER" id="PTHR43537:SF45">
    <property type="entry name" value="GNTR FAMILY REGULATORY PROTEIN"/>
    <property type="match status" value="1"/>
</dbReference>
<proteinExistence type="predicted"/>
<dbReference type="InterPro" id="IPR008920">
    <property type="entry name" value="TF_FadR/GntR_C"/>
</dbReference>
<comment type="caution">
    <text evidence="5">The sequence shown here is derived from an EMBL/GenBank/DDBJ whole genome shotgun (WGS) entry which is preliminary data.</text>
</comment>
<dbReference type="PANTHER" id="PTHR43537">
    <property type="entry name" value="TRANSCRIPTIONAL REGULATOR, GNTR FAMILY"/>
    <property type="match status" value="1"/>
</dbReference>
<organism evidence="5 6">
    <name type="scientific">Gluconacetobacter tumulisoli</name>
    <dbReference type="NCBI Taxonomy" id="1286189"/>
    <lineage>
        <taxon>Bacteria</taxon>
        <taxon>Pseudomonadati</taxon>
        <taxon>Pseudomonadota</taxon>
        <taxon>Alphaproteobacteria</taxon>
        <taxon>Acetobacterales</taxon>
        <taxon>Acetobacteraceae</taxon>
        <taxon>Gluconacetobacter</taxon>
    </lineage>
</organism>
<evidence type="ECO:0000256" key="3">
    <source>
        <dbReference type="ARBA" id="ARBA00023163"/>
    </source>
</evidence>
<keyword evidence="2" id="KW-0238">DNA-binding</keyword>
<accession>A0A7W4K9W8</accession>
<dbReference type="CDD" id="cd07377">
    <property type="entry name" value="WHTH_GntR"/>
    <property type="match status" value="1"/>
</dbReference>
<name>A0A7W4K9W8_9PROT</name>
<dbReference type="RefSeq" id="WP_182961000.1">
    <property type="nucleotide sequence ID" value="NZ_JABEQM010000017.1"/>
</dbReference>
<evidence type="ECO:0000313" key="5">
    <source>
        <dbReference type="EMBL" id="MBB2203044.1"/>
    </source>
</evidence>
<dbReference type="SMART" id="SM00895">
    <property type="entry name" value="FCD"/>
    <property type="match status" value="1"/>
</dbReference>
<evidence type="ECO:0000256" key="1">
    <source>
        <dbReference type="ARBA" id="ARBA00023015"/>
    </source>
</evidence>
<keyword evidence="6" id="KW-1185">Reference proteome</keyword>
<feature type="domain" description="HTH gntR-type" evidence="4">
    <location>
        <begin position="15"/>
        <end position="81"/>
    </location>
</feature>
<dbReference type="Gene3D" id="1.10.10.10">
    <property type="entry name" value="Winged helix-like DNA-binding domain superfamily/Winged helix DNA-binding domain"/>
    <property type="match status" value="1"/>
</dbReference>
<gene>
    <name evidence="5" type="ORF">HLH28_15945</name>
</gene>
<dbReference type="Proteomes" id="UP000578030">
    <property type="component" value="Unassembled WGS sequence"/>
</dbReference>
<dbReference type="EMBL" id="JABEQM010000017">
    <property type="protein sequence ID" value="MBB2203044.1"/>
    <property type="molecule type" value="Genomic_DNA"/>
</dbReference>
<sequence>MEHPSDDKPAPGGDFLLSARAYQRLRAMIVTGILPGGSLVQERRLAEQLALSRTPVRDALGRLEGERMLQRQGRLLFVATVSIQEVISIFDVRRLIESQAARRAAQHMNDATIESLMALERDHAAPACADPGAMDEDHWRRDDLFHTAIAQATANLEIERIVAELRQRTRMFGATRLPCRVERGRNEHRAILDAIRARNPDEAAALMTQHIDAAQGAIVASITAGDIETPSPIPPTPTHGRQSP</sequence>
<dbReference type="InterPro" id="IPR036388">
    <property type="entry name" value="WH-like_DNA-bd_sf"/>
</dbReference>